<name>A0ABS3SIE3_9CELL</name>
<organism evidence="2 3">
    <name type="scientific">Cellulomonas fengjieae</name>
    <dbReference type="NCBI Taxonomy" id="2819978"/>
    <lineage>
        <taxon>Bacteria</taxon>
        <taxon>Bacillati</taxon>
        <taxon>Actinomycetota</taxon>
        <taxon>Actinomycetes</taxon>
        <taxon>Micrococcales</taxon>
        <taxon>Cellulomonadaceae</taxon>
        <taxon>Cellulomonas</taxon>
    </lineage>
</organism>
<feature type="compositionally biased region" description="Basic and acidic residues" evidence="1">
    <location>
        <begin position="38"/>
        <end position="52"/>
    </location>
</feature>
<proteinExistence type="predicted"/>
<keyword evidence="3" id="KW-1185">Reference proteome</keyword>
<evidence type="ECO:0000313" key="3">
    <source>
        <dbReference type="Proteomes" id="UP000678317"/>
    </source>
</evidence>
<evidence type="ECO:0000313" key="2">
    <source>
        <dbReference type="EMBL" id="MBO3085084.1"/>
    </source>
</evidence>
<protein>
    <submittedName>
        <fullName evidence="2">Uncharacterized protein</fullName>
    </submittedName>
</protein>
<accession>A0ABS3SIE3</accession>
<comment type="caution">
    <text evidence="2">The sequence shown here is derived from an EMBL/GenBank/DDBJ whole genome shotgun (WGS) entry which is preliminary data.</text>
</comment>
<dbReference type="Proteomes" id="UP000678317">
    <property type="component" value="Unassembled WGS sequence"/>
</dbReference>
<evidence type="ECO:0000256" key="1">
    <source>
        <dbReference type="SAM" id="MobiDB-lite"/>
    </source>
</evidence>
<gene>
    <name evidence="2" type="ORF">J4035_10575</name>
</gene>
<feature type="region of interest" description="Disordered" evidence="1">
    <location>
        <begin position="26"/>
        <end position="64"/>
    </location>
</feature>
<reference evidence="2 3" key="1">
    <citation type="submission" date="2021-03" db="EMBL/GenBank/DDBJ databases">
        <title>novel species in genus Cellulomonas.</title>
        <authorList>
            <person name="Zhang G."/>
        </authorList>
    </citation>
    <scope>NUCLEOTIDE SEQUENCE [LARGE SCALE GENOMIC DNA]</scope>
    <source>
        <strain evidence="3">zg-ZUI188</strain>
    </source>
</reference>
<dbReference type="EMBL" id="JAGFBM010000005">
    <property type="protein sequence ID" value="MBO3085084.1"/>
    <property type="molecule type" value="Genomic_DNA"/>
</dbReference>
<dbReference type="RefSeq" id="WP_208210202.1">
    <property type="nucleotide sequence ID" value="NZ_CP074404.1"/>
</dbReference>
<sequence length="80" mass="9211">MADFWGPALDAELAYRHERLFTALRRIPPAEELDEPRDEPGDRSGVDARVDDSQPTQRRRSVRAARGWLLRGSETWHAAR</sequence>